<name>A0A2I2FCC3_ASPCN</name>
<keyword evidence="2" id="KW-1185">Reference proteome</keyword>
<reference evidence="1 2" key="1">
    <citation type="submission" date="2017-12" db="EMBL/GenBank/DDBJ databases">
        <authorList>
            <consortium name="DOE Joint Genome Institute"/>
            <person name="Haridas S."/>
            <person name="Kjaerbolling I."/>
            <person name="Vesth T.C."/>
            <person name="Frisvad J.C."/>
            <person name="Nybo J.L."/>
            <person name="Theobald S."/>
            <person name="Kuo A."/>
            <person name="Bowyer P."/>
            <person name="Matsuda Y."/>
            <person name="Mondo S."/>
            <person name="Lyhne E.K."/>
            <person name="Kogle M.E."/>
            <person name="Clum A."/>
            <person name="Lipzen A."/>
            <person name="Salamov A."/>
            <person name="Ngan C.Y."/>
            <person name="Daum C."/>
            <person name="Chiniquy J."/>
            <person name="Barry K."/>
            <person name="LaButti K."/>
            <person name="Simmons B.A."/>
            <person name="Magnuson J.K."/>
            <person name="Mortensen U.H."/>
            <person name="Larsen T.O."/>
            <person name="Grigoriev I.V."/>
            <person name="Baker S.E."/>
            <person name="Andersen M.R."/>
            <person name="Nordberg H.P."/>
            <person name="Cantor M.N."/>
            <person name="Hua S.X."/>
        </authorList>
    </citation>
    <scope>NUCLEOTIDE SEQUENCE [LARGE SCALE GENOMIC DNA]</scope>
    <source>
        <strain evidence="1 2">CBS 102.13</strain>
    </source>
</reference>
<evidence type="ECO:0000313" key="1">
    <source>
        <dbReference type="EMBL" id="PLB38262.1"/>
    </source>
</evidence>
<dbReference type="RefSeq" id="XP_024672274.1">
    <property type="nucleotide sequence ID" value="XM_024812604.1"/>
</dbReference>
<accession>A0A2I2FCC3</accession>
<protein>
    <submittedName>
        <fullName evidence="1">Uncharacterized protein</fullName>
    </submittedName>
</protein>
<sequence>MVRRYTHLKYPTSTEIFRSAGWPRSPDHVPRSSRFLDFRVLRRDPSAGLSAISSVVFPAALWDEEDAILCENGGAHELEEKILGRKMIRVTHKTESKSPWNGRNNEEGK</sequence>
<dbReference type="AlphaFoldDB" id="A0A2I2FCC3"/>
<proteinExistence type="predicted"/>
<dbReference type="Proteomes" id="UP000234585">
    <property type="component" value="Unassembled WGS sequence"/>
</dbReference>
<organism evidence="1 2">
    <name type="scientific">Aspergillus candidus</name>
    <dbReference type="NCBI Taxonomy" id="41067"/>
    <lineage>
        <taxon>Eukaryota</taxon>
        <taxon>Fungi</taxon>
        <taxon>Dikarya</taxon>
        <taxon>Ascomycota</taxon>
        <taxon>Pezizomycotina</taxon>
        <taxon>Eurotiomycetes</taxon>
        <taxon>Eurotiomycetidae</taxon>
        <taxon>Eurotiales</taxon>
        <taxon>Aspergillaceae</taxon>
        <taxon>Aspergillus</taxon>
        <taxon>Aspergillus subgen. Circumdati</taxon>
    </lineage>
</organism>
<dbReference type="EMBL" id="KZ559137">
    <property type="protein sequence ID" value="PLB38262.1"/>
    <property type="molecule type" value="Genomic_DNA"/>
</dbReference>
<dbReference type="GeneID" id="36519764"/>
<gene>
    <name evidence="1" type="ORF">BDW47DRAFT_105593</name>
</gene>
<evidence type="ECO:0000313" key="2">
    <source>
        <dbReference type="Proteomes" id="UP000234585"/>
    </source>
</evidence>